<keyword evidence="1" id="KW-0812">Transmembrane</keyword>
<dbReference type="AlphaFoldDB" id="A0A3A1NKG4"/>
<dbReference type="Proteomes" id="UP000321621">
    <property type="component" value="Unassembled WGS sequence"/>
</dbReference>
<feature type="transmembrane region" description="Helical" evidence="1">
    <location>
        <begin position="7"/>
        <end position="23"/>
    </location>
</feature>
<feature type="transmembrane region" description="Helical" evidence="1">
    <location>
        <begin position="96"/>
        <end position="114"/>
    </location>
</feature>
<reference evidence="2 4" key="1">
    <citation type="submission" date="2018-08" db="EMBL/GenBank/DDBJ databases">
        <title>Proposal of Muricauda 72 sp.nov. and Muricauda NH166 sp.nov., isolated from seawater.</title>
        <authorList>
            <person name="Cheng H."/>
            <person name="Wu Y.-H."/>
            <person name="Guo L.-L."/>
            <person name="Xu X.-W."/>
        </authorList>
    </citation>
    <scope>NUCLEOTIDE SEQUENCE [LARGE SCALE GENOMIC DNA]</scope>
    <source>
        <strain evidence="2 4">72</strain>
    </source>
</reference>
<evidence type="ECO:0000313" key="4">
    <source>
        <dbReference type="Proteomes" id="UP000266691"/>
    </source>
</evidence>
<evidence type="ECO:0000256" key="1">
    <source>
        <dbReference type="SAM" id="Phobius"/>
    </source>
</evidence>
<name>A0A3A1NKG4_9FLAO</name>
<keyword evidence="1" id="KW-1133">Transmembrane helix</keyword>
<gene>
    <name evidence="2" type="ORF">D2V05_03770</name>
    <name evidence="3" type="ORF">FQ017_03750</name>
</gene>
<evidence type="ECO:0000313" key="2">
    <source>
        <dbReference type="EMBL" id="RIV46476.1"/>
    </source>
</evidence>
<dbReference type="EMBL" id="QXFI01000011">
    <property type="protein sequence ID" value="RIV46476.1"/>
    <property type="molecule type" value="Genomic_DNA"/>
</dbReference>
<reference evidence="3 5" key="2">
    <citation type="submission" date="2019-07" db="EMBL/GenBank/DDBJ databases">
        <title>Draft genome of two Muricauda strains isolated from deep sea.</title>
        <authorList>
            <person name="Sun C."/>
        </authorList>
    </citation>
    <scope>NUCLEOTIDE SEQUENCE [LARGE SCALE GENOMIC DNA]</scope>
    <source>
        <strain evidence="3 5">72</strain>
    </source>
</reference>
<comment type="caution">
    <text evidence="2">The sequence shown here is derived from an EMBL/GenBank/DDBJ whole genome shotgun (WGS) entry which is preliminary data.</text>
</comment>
<accession>A0A3A1NKG4</accession>
<dbReference type="Proteomes" id="UP000266691">
    <property type="component" value="Unassembled WGS sequence"/>
</dbReference>
<dbReference type="RefSeq" id="WP_119646214.1">
    <property type="nucleotide sequence ID" value="NZ_QXFI01000011.1"/>
</dbReference>
<protein>
    <submittedName>
        <fullName evidence="2">Uncharacterized protein</fullName>
    </submittedName>
</protein>
<proteinExistence type="predicted"/>
<keyword evidence="5" id="KW-1185">Reference proteome</keyword>
<sequence>MTDKKLEGWGLILILVSFGWQFLEVNLTDLSNEVDKYQLHEKVDDLYMIIADAYSNSEFNNSQVRSSVDFETINRNWKYWKGLKREKESLVGQLKWTFYLKSLLFIIGSIFLIIPKFRAIKE</sequence>
<evidence type="ECO:0000313" key="5">
    <source>
        <dbReference type="Proteomes" id="UP000321621"/>
    </source>
</evidence>
<keyword evidence="1" id="KW-0472">Membrane</keyword>
<organism evidence="2 4">
    <name type="scientific">Flagellimonas pelagia</name>
    <dbReference type="NCBI Taxonomy" id="2306998"/>
    <lineage>
        <taxon>Bacteria</taxon>
        <taxon>Pseudomonadati</taxon>
        <taxon>Bacteroidota</taxon>
        <taxon>Flavobacteriia</taxon>
        <taxon>Flavobacteriales</taxon>
        <taxon>Flavobacteriaceae</taxon>
        <taxon>Flagellimonas</taxon>
    </lineage>
</organism>
<evidence type="ECO:0000313" key="3">
    <source>
        <dbReference type="EMBL" id="TXJ99137.1"/>
    </source>
</evidence>
<dbReference type="EMBL" id="VNWK01000011">
    <property type="protein sequence ID" value="TXJ99137.1"/>
    <property type="molecule type" value="Genomic_DNA"/>
</dbReference>